<evidence type="ECO:0000313" key="1">
    <source>
        <dbReference type="EMBL" id="NNH74718.1"/>
    </source>
</evidence>
<dbReference type="EMBL" id="JABELX010000015">
    <property type="protein sequence ID" value="NNH74718.1"/>
    <property type="molecule type" value="Genomic_DNA"/>
</dbReference>
<accession>A0A849CAH6</accession>
<dbReference type="Proteomes" id="UP000586827">
    <property type="component" value="Unassembled WGS sequence"/>
</dbReference>
<name>A0A849CAH6_9NOCA</name>
<dbReference type="RefSeq" id="WP_067525751.1">
    <property type="nucleotide sequence ID" value="NZ_JABELX010000015.1"/>
</dbReference>
<evidence type="ECO:0000313" key="2">
    <source>
        <dbReference type="Proteomes" id="UP000586827"/>
    </source>
</evidence>
<protein>
    <submittedName>
        <fullName evidence="1">Uncharacterized protein</fullName>
    </submittedName>
</protein>
<proteinExistence type="predicted"/>
<dbReference type="AlphaFoldDB" id="A0A849CAH6"/>
<gene>
    <name evidence="1" type="ORF">HLB23_33540</name>
</gene>
<sequence length="165" mass="17688">MVWIVIALLVFVAAAAAAAVVVRRQRRDVVERNQVVPGRPTNAPLSWAGSHDPEARLHRRLRDAMTALRTVAAIDDATTIGLRASIEESAVAVDNQLVSIAALAREYREQRLPQAHRAVECVEAAVAQYATAATRHATTALEADLADVRAQLAVVAEIRGELSAG</sequence>
<organism evidence="1 2">
    <name type="scientific">Nocardia uniformis</name>
    <dbReference type="NCBI Taxonomy" id="53432"/>
    <lineage>
        <taxon>Bacteria</taxon>
        <taxon>Bacillati</taxon>
        <taxon>Actinomycetota</taxon>
        <taxon>Actinomycetes</taxon>
        <taxon>Mycobacteriales</taxon>
        <taxon>Nocardiaceae</taxon>
        <taxon>Nocardia</taxon>
    </lineage>
</organism>
<comment type="caution">
    <text evidence="1">The sequence shown here is derived from an EMBL/GenBank/DDBJ whole genome shotgun (WGS) entry which is preliminary data.</text>
</comment>
<reference evidence="1 2" key="1">
    <citation type="submission" date="2020-05" db="EMBL/GenBank/DDBJ databases">
        <title>MicrobeNet Type strains.</title>
        <authorList>
            <person name="Nicholson A.C."/>
        </authorList>
    </citation>
    <scope>NUCLEOTIDE SEQUENCE [LARGE SCALE GENOMIC DNA]</scope>
    <source>
        <strain evidence="1 2">JCM 3224</strain>
    </source>
</reference>
<keyword evidence="2" id="KW-1185">Reference proteome</keyword>